<dbReference type="Proteomes" id="UP001230649">
    <property type="component" value="Unassembled WGS sequence"/>
</dbReference>
<evidence type="ECO:0000313" key="2">
    <source>
        <dbReference type="Proteomes" id="UP001230649"/>
    </source>
</evidence>
<sequence length="219" mass="24796">MDVLVDALPYVDREIEQLPGLKDAVAKEIQREMKTTPQVTQDDERLPPKAEIFSQSESLAHLLQGYPSQTLAAQKAIDPSKWQVPTLQPSTGVPDAEWTEAERKTRTALAHMDLRNVNAQLQGTYGPNAWLIRNYQLDGEAKEIEAEVEEWREKVTEVNRSRRVFQEATGKHLQALETRWQDLVTGTVQLEMANVALQGEVDALAQRAEALEKELEERV</sequence>
<reference evidence="1" key="1">
    <citation type="submission" date="2023-04" db="EMBL/GenBank/DDBJ databases">
        <title>Draft Genome sequencing of Naganishia species isolated from polar environments using Oxford Nanopore Technology.</title>
        <authorList>
            <person name="Leo P."/>
            <person name="Venkateswaran K."/>
        </authorList>
    </citation>
    <scope>NUCLEOTIDE SEQUENCE</scope>
    <source>
        <strain evidence="1">MNA-CCFEE 5262</strain>
    </source>
</reference>
<comment type="caution">
    <text evidence="1">The sequence shown here is derived from an EMBL/GenBank/DDBJ whole genome shotgun (WGS) entry which is preliminary data.</text>
</comment>
<accession>A0ACC2VWZ1</accession>
<keyword evidence="2" id="KW-1185">Reference proteome</keyword>
<proteinExistence type="predicted"/>
<evidence type="ECO:0000313" key="1">
    <source>
        <dbReference type="EMBL" id="KAJ9103610.1"/>
    </source>
</evidence>
<gene>
    <name evidence="1" type="ORF">QFC20_004766</name>
</gene>
<dbReference type="EMBL" id="JASBWS010000058">
    <property type="protein sequence ID" value="KAJ9103610.1"/>
    <property type="molecule type" value="Genomic_DNA"/>
</dbReference>
<organism evidence="1 2">
    <name type="scientific">Naganishia adeliensis</name>
    <dbReference type="NCBI Taxonomy" id="92952"/>
    <lineage>
        <taxon>Eukaryota</taxon>
        <taxon>Fungi</taxon>
        <taxon>Dikarya</taxon>
        <taxon>Basidiomycota</taxon>
        <taxon>Agaricomycotina</taxon>
        <taxon>Tremellomycetes</taxon>
        <taxon>Filobasidiales</taxon>
        <taxon>Filobasidiaceae</taxon>
        <taxon>Naganishia</taxon>
    </lineage>
</organism>
<name>A0ACC2VWZ1_9TREE</name>
<protein>
    <submittedName>
        <fullName evidence="1">Uncharacterized protein</fullName>
    </submittedName>
</protein>